<keyword evidence="2" id="KW-1185">Reference proteome</keyword>
<evidence type="ECO:0000313" key="2">
    <source>
        <dbReference type="Proteomes" id="UP000199601"/>
    </source>
</evidence>
<name>A0A0U1DT48_9MYCO</name>
<organism evidence="1 2">
    <name type="scientific">Mycobacterium europaeum</name>
    <dbReference type="NCBI Taxonomy" id="761804"/>
    <lineage>
        <taxon>Bacteria</taxon>
        <taxon>Bacillati</taxon>
        <taxon>Actinomycetota</taxon>
        <taxon>Actinomycetes</taxon>
        <taxon>Mycobacteriales</taxon>
        <taxon>Mycobacteriaceae</taxon>
        <taxon>Mycobacterium</taxon>
        <taxon>Mycobacterium simiae complex</taxon>
    </lineage>
</organism>
<dbReference type="RefSeq" id="WP_141659290.1">
    <property type="nucleotide sequence ID" value="NZ_CTEC01000002.1"/>
</dbReference>
<dbReference type="AlphaFoldDB" id="A0A0U1DT48"/>
<sequence length="88" mass="9947">MTKLTHAESAKELTFRPATAEGWAWTWQRCGRYDYRKRLTNFTNPDHLIPRGPAPTNIPSLRVGARYATERPIRTALSDAGSTEDADD</sequence>
<gene>
    <name evidence="1" type="ORF">BN000_05549</name>
</gene>
<proteinExistence type="predicted"/>
<protein>
    <submittedName>
        <fullName evidence="1">Uncharacterized protein</fullName>
    </submittedName>
</protein>
<accession>A0A0U1DT48</accession>
<evidence type="ECO:0000313" key="1">
    <source>
        <dbReference type="EMBL" id="CQD22262.1"/>
    </source>
</evidence>
<reference evidence="2" key="1">
    <citation type="submission" date="2015-03" db="EMBL/GenBank/DDBJ databases">
        <authorList>
            <person name="Urmite Genomes"/>
        </authorList>
    </citation>
    <scope>NUCLEOTIDE SEQUENCE [LARGE SCALE GENOMIC DNA]</scope>
    <source>
        <strain evidence="2">CSUR P1344</strain>
    </source>
</reference>
<dbReference type="EMBL" id="CTEC01000002">
    <property type="protein sequence ID" value="CQD22262.1"/>
    <property type="molecule type" value="Genomic_DNA"/>
</dbReference>
<dbReference type="Proteomes" id="UP000199601">
    <property type="component" value="Unassembled WGS sequence"/>
</dbReference>